<evidence type="ECO:0000313" key="2">
    <source>
        <dbReference type="EMBL" id="QJD95802.1"/>
    </source>
</evidence>
<dbReference type="RefSeq" id="WP_169606808.1">
    <property type="nucleotide sequence ID" value="NZ_CP051682.1"/>
</dbReference>
<name>A0A7L5DXG8_9SPHI</name>
<feature type="transmembrane region" description="Helical" evidence="1">
    <location>
        <begin position="31"/>
        <end position="53"/>
    </location>
</feature>
<keyword evidence="1" id="KW-0812">Transmembrane</keyword>
<dbReference type="EMBL" id="CP051682">
    <property type="protein sequence ID" value="QJD95802.1"/>
    <property type="molecule type" value="Genomic_DNA"/>
</dbReference>
<feature type="transmembrane region" description="Helical" evidence="1">
    <location>
        <begin position="65"/>
        <end position="84"/>
    </location>
</feature>
<sequence>MISQYQTLYVKLHRWIVKNFGQGEIPQPKTLFNISFLFIVLLTGAMLILQVILNSGIGHLNAAGATAMLLGMVLFMLCNYFVLLNNQWMTALNSRLAILSRNNKNIWSVILLINVIAVCILSVAIGK</sequence>
<feature type="transmembrane region" description="Helical" evidence="1">
    <location>
        <begin position="105"/>
        <end position="125"/>
    </location>
</feature>
<dbReference type="Proteomes" id="UP000503278">
    <property type="component" value="Chromosome"/>
</dbReference>
<reference evidence="2 3" key="1">
    <citation type="submission" date="2020-04" db="EMBL/GenBank/DDBJ databases">
        <title>Genome sequencing of novel species.</title>
        <authorList>
            <person name="Heo J."/>
            <person name="Kim S.-J."/>
            <person name="Kim J.-S."/>
            <person name="Hong S.-B."/>
            <person name="Kwon S.-W."/>
        </authorList>
    </citation>
    <scope>NUCLEOTIDE SEQUENCE [LARGE SCALE GENOMIC DNA]</scope>
    <source>
        <strain evidence="2 3">F39-2</strain>
    </source>
</reference>
<protein>
    <submittedName>
        <fullName evidence="2">Uncharacterized protein</fullName>
    </submittedName>
</protein>
<evidence type="ECO:0000313" key="3">
    <source>
        <dbReference type="Proteomes" id="UP000503278"/>
    </source>
</evidence>
<keyword evidence="1" id="KW-0472">Membrane</keyword>
<evidence type="ECO:0000256" key="1">
    <source>
        <dbReference type="SAM" id="Phobius"/>
    </source>
</evidence>
<keyword evidence="1" id="KW-1133">Transmembrane helix</keyword>
<gene>
    <name evidence="2" type="ORF">HH214_07915</name>
</gene>
<organism evidence="2 3">
    <name type="scientific">Mucilaginibacter robiniae</name>
    <dbReference type="NCBI Taxonomy" id="2728022"/>
    <lineage>
        <taxon>Bacteria</taxon>
        <taxon>Pseudomonadati</taxon>
        <taxon>Bacteroidota</taxon>
        <taxon>Sphingobacteriia</taxon>
        <taxon>Sphingobacteriales</taxon>
        <taxon>Sphingobacteriaceae</taxon>
        <taxon>Mucilaginibacter</taxon>
    </lineage>
</organism>
<accession>A0A7L5DXG8</accession>
<dbReference type="AlphaFoldDB" id="A0A7L5DXG8"/>
<proteinExistence type="predicted"/>
<keyword evidence="3" id="KW-1185">Reference proteome</keyword>
<dbReference type="KEGG" id="mrob:HH214_07915"/>